<dbReference type="EMBL" id="BSOT01000002">
    <property type="protein sequence ID" value="GLR69290.1"/>
    <property type="molecule type" value="Genomic_DNA"/>
</dbReference>
<protein>
    <submittedName>
        <fullName evidence="4">RND transporter</fullName>
    </submittedName>
</protein>
<dbReference type="AlphaFoldDB" id="A0AA37WJ32"/>
<dbReference type="Gene3D" id="2.40.420.20">
    <property type="match status" value="1"/>
</dbReference>
<dbReference type="InterPro" id="IPR050465">
    <property type="entry name" value="UPF0194_transport"/>
</dbReference>
<dbReference type="GO" id="GO:0030313">
    <property type="term" value="C:cell envelope"/>
    <property type="evidence" value="ECO:0007669"/>
    <property type="project" value="UniProtKB-SubCell"/>
</dbReference>
<comment type="caution">
    <text evidence="4">The sequence shown here is derived from an EMBL/GenBank/DDBJ whole genome shotgun (WGS) entry which is preliminary data.</text>
</comment>
<organism evidence="4 5">
    <name type="scientific">Agaribacter marinus</name>
    <dbReference type="NCBI Taxonomy" id="1431249"/>
    <lineage>
        <taxon>Bacteria</taxon>
        <taxon>Pseudomonadati</taxon>
        <taxon>Pseudomonadota</taxon>
        <taxon>Gammaproteobacteria</taxon>
        <taxon>Alteromonadales</taxon>
        <taxon>Alteromonadaceae</taxon>
        <taxon>Agaribacter</taxon>
    </lineage>
</organism>
<evidence type="ECO:0000256" key="1">
    <source>
        <dbReference type="ARBA" id="ARBA00004196"/>
    </source>
</evidence>
<proteinExistence type="predicted"/>
<comment type="subcellular location">
    <subcellularLocation>
        <location evidence="1">Cell envelope</location>
    </subcellularLocation>
</comment>
<dbReference type="Proteomes" id="UP001156601">
    <property type="component" value="Unassembled WGS sequence"/>
</dbReference>
<feature type="coiled-coil region" evidence="3">
    <location>
        <begin position="210"/>
        <end position="237"/>
    </location>
</feature>
<reference evidence="4" key="1">
    <citation type="journal article" date="2014" name="Int. J. Syst. Evol. Microbiol.">
        <title>Complete genome sequence of Corynebacterium casei LMG S-19264T (=DSM 44701T), isolated from a smear-ripened cheese.</title>
        <authorList>
            <consortium name="US DOE Joint Genome Institute (JGI-PGF)"/>
            <person name="Walter F."/>
            <person name="Albersmeier A."/>
            <person name="Kalinowski J."/>
            <person name="Ruckert C."/>
        </authorList>
    </citation>
    <scope>NUCLEOTIDE SEQUENCE</scope>
    <source>
        <strain evidence="4">NBRC 110023</strain>
    </source>
</reference>
<evidence type="ECO:0000313" key="5">
    <source>
        <dbReference type="Proteomes" id="UP001156601"/>
    </source>
</evidence>
<evidence type="ECO:0000256" key="2">
    <source>
        <dbReference type="ARBA" id="ARBA00023054"/>
    </source>
</evidence>
<gene>
    <name evidence="4" type="ORF">GCM10007852_01980</name>
</gene>
<name>A0AA37WJ32_9ALTE</name>
<dbReference type="RefSeq" id="WP_284215622.1">
    <property type="nucleotide sequence ID" value="NZ_BSOT01000002.1"/>
</dbReference>
<evidence type="ECO:0000256" key="3">
    <source>
        <dbReference type="SAM" id="Coils"/>
    </source>
</evidence>
<keyword evidence="2 3" id="KW-0175">Coiled coil</keyword>
<reference evidence="4" key="2">
    <citation type="submission" date="2023-01" db="EMBL/GenBank/DDBJ databases">
        <title>Draft genome sequence of Agaribacter marinus strain NBRC 110023.</title>
        <authorList>
            <person name="Sun Q."/>
            <person name="Mori K."/>
        </authorList>
    </citation>
    <scope>NUCLEOTIDE SEQUENCE</scope>
    <source>
        <strain evidence="4">NBRC 110023</strain>
    </source>
</reference>
<sequence length="418" mass="45967">MDIVRKKTSSGRKKKWLIAISGVAFALLASFGVYSISSSTTAIKKDALILDVVKQDEFLVTVRGMGVLTPKNERWISTDVSASIEQIFVKAGTNVSAGEPILKLNNPSLVQEFEESQWALQEAIATQNALKVSLETDLINLDAAVIEAKLNYERSTLTLNAQQTLMSQGVNAVSQIDFESSKIEVAQDKQRWELAKRRYESQQRNMGAQMQASDARLNRVRELVNRLNRRVQALTVSSQTDAIVQELSVELGERVSAGANLARIASRNEYIAELRIPESKISDVLMNQAVSLDSRSSIFSGNVIRIDPNVVNGLVQVDVAIRGATPVEARPDLTIEGVIEIAKKANALFVKRPVYARSKSTSPVYVLSSNGKQAEKKMVEFGQSTSTHIEVIAGIRAGQQIIVSDATQWENNQIIQIN</sequence>
<dbReference type="PANTHER" id="PTHR32347">
    <property type="entry name" value="EFFLUX SYSTEM COMPONENT YKNX-RELATED"/>
    <property type="match status" value="1"/>
</dbReference>
<keyword evidence="5" id="KW-1185">Reference proteome</keyword>
<dbReference type="Gene3D" id="2.40.50.100">
    <property type="match status" value="1"/>
</dbReference>
<accession>A0AA37WJ32</accession>
<evidence type="ECO:0000313" key="4">
    <source>
        <dbReference type="EMBL" id="GLR69290.1"/>
    </source>
</evidence>